<protein>
    <submittedName>
        <fullName evidence="1">Uncharacterized protein</fullName>
    </submittedName>
</protein>
<dbReference type="AlphaFoldDB" id="X1B0I9"/>
<organism evidence="1">
    <name type="scientific">marine sediment metagenome</name>
    <dbReference type="NCBI Taxonomy" id="412755"/>
    <lineage>
        <taxon>unclassified sequences</taxon>
        <taxon>metagenomes</taxon>
        <taxon>ecological metagenomes</taxon>
    </lineage>
</organism>
<name>X1B0I9_9ZZZZ</name>
<proteinExistence type="predicted"/>
<evidence type="ECO:0000313" key="1">
    <source>
        <dbReference type="EMBL" id="GAG74887.1"/>
    </source>
</evidence>
<accession>X1B0I9</accession>
<dbReference type="EMBL" id="BART01018385">
    <property type="protein sequence ID" value="GAG74887.1"/>
    <property type="molecule type" value="Genomic_DNA"/>
</dbReference>
<reference evidence="1" key="1">
    <citation type="journal article" date="2014" name="Front. Microbiol.">
        <title>High frequency of phylogenetically diverse reductive dehalogenase-homologous genes in deep subseafloor sedimentary metagenomes.</title>
        <authorList>
            <person name="Kawai M."/>
            <person name="Futagami T."/>
            <person name="Toyoda A."/>
            <person name="Takaki Y."/>
            <person name="Nishi S."/>
            <person name="Hori S."/>
            <person name="Arai W."/>
            <person name="Tsubouchi T."/>
            <person name="Morono Y."/>
            <person name="Uchiyama I."/>
            <person name="Ito T."/>
            <person name="Fujiyama A."/>
            <person name="Inagaki F."/>
            <person name="Takami H."/>
        </authorList>
    </citation>
    <scope>NUCLEOTIDE SEQUENCE</scope>
    <source>
        <strain evidence="1">Expedition CK06-06</strain>
    </source>
</reference>
<sequence>MIMAIAITGFIIGKSTSTNFCQEEAPSISAASRGSVGRLWRPANKTRYTNGVHPQMSVIITAGKAVFPDASHILRVNPITIRK</sequence>
<gene>
    <name evidence="1" type="ORF">S01H4_34715</name>
</gene>
<comment type="caution">
    <text evidence="1">The sequence shown here is derived from an EMBL/GenBank/DDBJ whole genome shotgun (WGS) entry which is preliminary data.</text>
</comment>